<name>A0ABQ9I465_9NEOP</name>
<evidence type="ECO:0008006" key="3">
    <source>
        <dbReference type="Google" id="ProtNLM"/>
    </source>
</evidence>
<organism evidence="1 2">
    <name type="scientific">Dryococelus australis</name>
    <dbReference type="NCBI Taxonomy" id="614101"/>
    <lineage>
        <taxon>Eukaryota</taxon>
        <taxon>Metazoa</taxon>
        <taxon>Ecdysozoa</taxon>
        <taxon>Arthropoda</taxon>
        <taxon>Hexapoda</taxon>
        <taxon>Insecta</taxon>
        <taxon>Pterygota</taxon>
        <taxon>Neoptera</taxon>
        <taxon>Polyneoptera</taxon>
        <taxon>Phasmatodea</taxon>
        <taxon>Verophasmatodea</taxon>
        <taxon>Anareolatae</taxon>
        <taxon>Phasmatidae</taxon>
        <taxon>Eurycanthinae</taxon>
        <taxon>Dryococelus</taxon>
    </lineage>
</organism>
<accession>A0ABQ9I465</accession>
<sequence length="105" mass="12339">MAPYKRKSERLLTTQEILEEAKRKMDAGDSKRKVARDLGIKQSTLRKRLNVVNVEQELANHCKDLDNRFYGLTRKHIMKVAFDFAEMNGVSERFNQGKKWREKIG</sequence>
<reference evidence="1 2" key="1">
    <citation type="submission" date="2023-02" db="EMBL/GenBank/DDBJ databases">
        <title>LHISI_Scaffold_Assembly.</title>
        <authorList>
            <person name="Stuart O.P."/>
            <person name="Cleave R."/>
            <person name="Magrath M.J.L."/>
            <person name="Mikheyev A.S."/>
        </authorList>
    </citation>
    <scope>NUCLEOTIDE SEQUENCE [LARGE SCALE GENOMIC DNA]</scope>
    <source>
        <strain evidence="1">Daus_M_001</strain>
        <tissue evidence="1">Leg muscle</tissue>
    </source>
</reference>
<keyword evidence="2" id="KW-1185">Reference proteome</keyword>
<evidence type="ECO:0000313" key="2">
    <source>
        <dbReference type="Proteomes" id="UP001159363"/>
    </source>
</evidence>
<dbReference type="Proteomes" id="UP001159363">
    <property type="component" value="Chromosome 2"/>
</dbReference>
<proteinExistence type="predicted"/>
<evidence type="ECO:0000313" key="1">
    <source>
        <dbReference type="EMBL" id="KAJ8891450.1"/>
    </source>
</evidence>
<dbReference type="EMBL" id="JARBHB010000002">
    <property type="protein sequence ID" value="KAJ8891450.1"/>
    <property type="molecule type" value="Genomic_DNA"/>
</dbReference>
<dbReference type="Gene3D" id="1.10.10.60">
    <property type="entry name" value="Homeodomain-like"/>
    <property type="match status" value="1"/>
</dbReference>
<comment type="caution">
    <text evidence="1">The sequence shown here is derived from an EMBL/GenBank/DDBJ whole genome shotgun (WGS) entry which is preliminary data.</text>
</comment>
<gene>
    <name evidence="1" type="ORF">PR048_003978</name>
</gene>
<protein>
    <recommendedName>
        <fullName evidence="3">HTH psq-type domain-containing protein</fullName>
    </recommendedName>
</protein>